<organism evidence="1 2">
    <name type="scientific">Microbulbifer rhizosphaerae</name>
    <dbReference type="NCBI Taxonomy" id="1562603"/>
    <lineage>
        <taxon>Bacteria</taxon>
        <taxon>Pseudomonadati</taxon>
        <taxon>Pseudomonadota</taxon>
        <taxon>Gammaproteobacteria</taxon>
        <taxon>Cellvibrionales</taxon>
        <taxon>Microbulbiferaceae</taxon>
        <taxon>Microbulbifer</taxon>
    </lineage>
</organism>
<dbReference type="RefSeq" id="WP_183458710.1">
    <property type="nucleotide sequence ID" value="NZ_JACHWZ010000006.1"/>
</dbReference>
<comment type="caution">
    <text evidence="1">The sequence shown here is derived from an EMBL/GenBank/DDBJ whole genome shotgun (WGS) entry which is preliminary data.</text>
</comment>
<accession>A0A7W4WAW7</accession>
<reference evidence="1 2" key="1">
    <citation type="submission" date="2020-08" db="EMBL/GenBank/DDBJ databases">
        <title>Genomic Encyclopedia of Type Strains, Phase III (KMG-III): the genomes of soil and plant-associated and newly described type strains.</title>
        <authorList>
            <person name="Whitman W."/>
        </authorList>
    </citation>
    <scope>NUCLEOTIDE SEQUENCE [LARGE SCALE GENOMIC DNA]</scope>
    <source>
        <strain evidence="1 2">CECT 8799</strain>
    </source>
</reference>
<evidence type="ECO:0000313" key="1">
    <source>
        <dbReference type="EMBL" id="MBB3060888.1"/>
    </source>
</evidence>
<protein>
    <submittedName>
        <fullName evidence="1">Uncharacterized protein</fullName>
    </submittedName>
</protein>
<dbReference type="Proteomes" id="UP000535937">
    <property type="component" value="Unassembled WGS sequence"/>
</dbReference>
<name>A0A7W4WAW7_9GAMM</name>
<proteinExistence type="predicted"/>
<keyword evidence="2" id="KW-1185">Reference proteome</keyword>
<evidence type="ECO:0000313" key="2">
    <source>
        <dbReference type="Proteomes" id="UP000535937"/>
    </source>
</evidence>
<gene>
    <name evidence="1" type="ORF">FHS09_001708</name>
</gene>
<sequence length="48" mass="5394">MTATDGGCRPTEMQILQEQKFARRMEKDFVSVRLQAGSYKESALSKIG</sequence>
<dbReference type="EMBL" id="JACHWZ010000006">
    <property type="protein sequence ID" value="MBB3060888.1"/>
    <property type="molecule type" value="Genomic_DNA"/>
</dbReference>
<dbReference type="AlphaFoldDB" id="A0A7W4WAW7"/>